<gene>
    <name evidence="2" type="ORF">N2K84_09910</name>
</gene>
<dbReference type="EMBL" id="JAPAAF010000011">
    <property type="protein sequence ID" value="MCW0483044.1"/>
    <property type="molecule type" value="Genomic_DNA"/>
</dbReference>
<proteinExistence type="predicted"/>
<comment type="caution">
    <text evidence="2">The sequence shown here is derived from an EMBL/GenBank/DDBJ whole genome shotgun (WGS) entry which is preliminary data.</text>
</comment>
<evidence type="ECO:0000313" key="3">
    <source>
        <dbReference type="Proteomes" id="UP001163821"/>
    </source>
</evidence>
<protein>
    <recommendedName>
        <fullName evidence="4">Phage holin family protein</fullName>
    </recommendedName>
</protein>
<feature type="transmembrane region" description="Helical" evidence="1">
    <location>
        <begin position="82"/>
        <end position="103"/>
    </location>
</feature>
<evidence type="ECO:0000256" key="1">
    <source>
        <dbReference type="SAM" id="Phobius"/>
    </source>
</evidence>
<sequence>MHKLNYHHMKSNLSDNFHELNQSVQDYLKVRLDLVKLTLLEKMTKISVFLISTVVFILLGMIFFLFATTAFVVWYGNQFQDYLTGLFIVTGVVVLIGLLFLLLRKSLITTTIIQKLSSILFEEDEE</sequence>
<organism evidence="2 3">
    <name type="scientific">Gaoshiqia sediminis</name>
    <dbReference type="NCBI Taxonomy" id="2986998"/>
    <lineage>
        <taxon>Bacteria</taxon>
        <taxon>Pseudomonadati</taxon>
        <taxon>Bacteroidota</taxon>
        <taxon>Bacteroidia</taxon>
        <taxon>Marinilabiliales</taxon>
        <taxon>Prolixibacteraceae</taxon>
        <taxon>Gaoshiqia</taxon>
    </lineage>
</organism>
<dbReference type="Proteomes" id="UP001163821">
    <property type="component" value="Unassembled WGS sequence"/>
</dbReference>
<feature type="transmembrane region" description="Helical" evidence="1">
    <location>
        <begin position="46"/>
        <end position="76"/>
    </location>
</feature>
<name>A0AA41Y415_9BACT</name>
<evidence type="ECO:0008006" key="4">
    <source>
        <dbReference type="Google" id="ProtNLM"/>
    </source>
</evidence>
<keyword evidence="1" id="KW-0472">Membrane</keyword>
<evidence type="ECO:0000313" key="2">
    <source>
        <dbReference type="EMBL" id="MCW0483044.1"/>
    </source>
</evidence>
<dbReference type="AlphaFoldDB" id="A0AA41Y415"/>
<reference evidence="2" key="1">
    <citation type="submission" date="2022-10" db="EMBL/GenBank/DDBJ databases">
        <title>Gaoshiqiia sediminis gen. nov., sp. nov., isolated from coastal sediment.</title>
        <authorList>
            <person name="Yu W.X."/>
            <person name="Mu D.S."/>
            <person name="Du J.Z."/>
            <person name="Liang Y.Q."/>
        </authorList>
    </citation>
    <scope>NUCLEOTIDE SEQUENCE</scope>
    <source>
        <strain evidence="2">A06</strain>
    </source>
</reference>
<accession>A0AA41Y415</accession>
<keyword evidence="1" id="KW-0812">Transmembrane</keyword>
<keyword evidence="3" id="KW-1185">Reference proteome</keyword>
<keyword evidence="1" id="KW-1133">Transmembrane helix</keyword>